<keyword evidence="7" id="KW-1185">Reference proteome</keyword>
<accession>A0AAN2QWB9</accession>
<evidence type="ECO:0000313" key="6">
    <source>
        <dbReference type="Proteomes" id="UP000198868"/>
    </source>
</evidence>
<dbReference type="SUPFAM" id="SSF47413">
    <property type="entry name" value="lambda repressor-like DNA-binding domains"/>
    <property type="match status" value="1"/>
</dbReference>
<keyword evidence="2" id="KW-0812">Transmembrane</keyword>
<protein>
    <submittedName>
        <fullName evidence="4 5">Transcriptional regulator</fullName>
    </submittedName>
</protein>
<dbReference type="Pfam" id="PF01381">
    <property type="entry name" value="HTH_3"/>
    <property type="match status" value="1"/>
</dbReference>
<organism evidence="5 6">
    <name type="scientific">Leuconostoc inhae</name>
    <dbReference type="NCBI Taxonomy" id="178001"/>
    <lineage>
        <taxon>Bacteria</taxon>
        <taxon>Bacillati</taxon>
        <taxon>Bacillota</taxon>
        <taxon>Bacilli</taxon>
        <taxon>Lactobacillales</taxon>
        <taxon>Lactobacillaceae</taxon>
        <taxon>Leuconostoc</taxon>
    </lineage>
</organism>
<feature type="transmembrane region" description="Helical" evidence="2">
    <location>
        <begin position="84"/>
        <end position="104"/>
    </location>
</feature>
<dbReference type="SMART" id="SM00530">
    <property type="entry name" value="HTH_XRE"/>
    <property type="match status" value="1"/>
</dbReference>
<dbReference type="EMBL" id="FBTU01000022">
    <property type="protein sequence ID" value="CUW15803.1"/>
    <property type="molecule type" value="Genomic_DNA"/>
</dbReference>
<dbReference type="AlphaFoldDB" id="A0AAN2QWB9"/>
<dbReference type="InterPro" id="IPR010982">
    <property type="entry name" value="Lambda_DNA-bd_dom_sf"/>
</dbReference>
<dbReference type="PANTHER" id="PTHR46558">
    <property type="entry name" value="TRACRIPTIONAL REGULATORY PROTEIN-RELATED-RELATED"/>
    <property type="match status" value="1"/>
</dbReference>
<dbReference type="GO" id="GO:0003677">
    <property type="term" value="F:DNA binding"/>
    <property type="evidence" value="ECO:0007669"/>
    <property type="project" value="UniProtKB-KW"/>
</dbReference>
<keyword evidence="1" id="KW-0238">DNA-binding</keyword>
<evidence type="ECO:0000256" key="1">
    <source>
        <dbReference type="ARBA" id="ARBA00023125"/>
    </source>
</evidence>
<dbReference type="InterPro" id="IPR001387">
    <property type="entry name" value="Cro/C1-type_HTH"/>
</dbReference>
<comment type="caution">
    <text evidence="5">The sequence shown here is derived from an EMBL/GenBank/DDBJ whole genome shotgun (WGS) entry which is preliminary data.</text>
</comment>
<evidence type="ECO:0000256" key="2">
    <source>
        <dbReference type="SAM" id="Phobius"/>
    </source>
</evidence>
<dbReference type="Gene3D" id="1.10.260.40">
    <property type="entry name" value="lambda repressor-like DNA-binding domains"/>
    <property type="match status" value="1"/>
</dbReference>
<dbReference type="PANTHER" id="PTHR46558:SF4">
    <property type="entry name" value="DNA-BIDING PHAGE PROTEIN"/>
    <property type="match status" value="1"/>
</dbReference>
<feature type="domain" description="HTH cro/C1-type" evidence="3">
    <location>
        <begin position="7"/>
        <end position="61"/>
    </location>
</feature>
<evidence type="ECO:0000313" key="5">
    <source>
        <dbReference type="EMBL" id="CUW15803.1"/>
    </source>
</evidence>
<dbReference type="Proteomes" id="UP000199047">
    <property type="component" value="Unassembled WGS sequence"/>
</dbReference>
<keyword evidence="2" id="KW-0472">Membrane</keyword>
<keyword evidence="2" id="KW-1133">Transmembrane helix</keyword>
<dbReference type="RefSeq" id="WP_010381955.1">
    <property type="nucleotide sequence ID" value="NZ_FBSX01000019.1"/>
</dbReference>
<evidence type="ECO:0000313" key="4">
    <source>
        <dbReference type="EMBL" id="CUW06434.1"/>
    </source>
</evidence>
<gene>
    <name evidence="4" type="ORF">KSL4_0652</name>
    <name evidence="5" type="ORF">PL111_1752</name>
</gene>
<proteinExistence type="predicted"/>
<dbReference type="PROSITE" id="PS50943">
    <property type="entry name" value="HTH_CROC1"/>
    <property type="match status" value="1"/>
</dbReference>
<dbReference type="GeneID" id="34301187"/>
<name>A0AAN2QWB9_9LACO</name>
<dbReference type="Proteomes" id="UP000198868">
    <property type="component" value="Unassembled WGS sequence"/>
</dbReference>
<feature type="transmembrane region" description="Helical" evidence="2">
    <location>
        <begin position="110"/>
        <end position="128"/>
    </location>
</feature>
<evidence type="ECO:0000313" key="7">
    <source>
        <dbReference type="Proteomes" id="UP000199047"/>
    </source>
</evidence>
<dbReference type="CDD" id="cd00093">
    <property type="entry name" value="HTH_XRE"/>
    <property type="match status" value="1"/>
</dbReference>
<evidence type="ECO:0000259" key="3">
    <source>
        <dbReference type="PROSITE" id="PS50943"/>
    </source>
</evidence>
<sequence>MNFGQKLQTARMNMNLTQQKIADDFFITRQTVSSWENGNSYPDIMTLLKLSDYFGFSIDEILREDKKMRLFLDKKDVKHDLKPVYRSVLLISVILLAIELLDVFGVIKLVGWLGWTIWVVFVLSIRTFEMLSKFDVSNTMGFKYTWQKKLKALLHM</sequence>
<dbReference type="EMBL" id="FBTB01000009">
    <property type="protein sequence ID" value="CUW06434.1"/>
    <property type="molecule type" value="Genomic_DNA"/>
</dbReference>
<reference evidence="6 7" key="1">
    <citation type="submission" date="2015-12" db="EMBL/GenBank/DDBJ databases">
        <authorList>
            <person name="Andreevskaya M."/>
        </authorList>
    </citation>
    <scope>NUCLEOTIDE SEQUENCE [LARGE SCALE GENOMIC DNA]</scope>
    <source>
        <strain evidence="4 7">KSL4-2</strain>
        <strain evidence="5 6">PL111</strain>
    </source>
</reference>